<proteinExistence type="predicted"/>
<sequence>MDRITKSLLENFLKQFEIESKSEALDFEKFCNYSVLKNEFNNEFEIDNISTGEAQGIDGLGIIVNNQFINTTKEIEDI</sequence>
<keyword evidence="2" id="KW-1185">Reference proteome</keyword>
<organism evidence="1 2">
    <name type="scientific">Candidatus Magnetobacterium bavaricum</name>
    <dbReference type="NCBI Taxonomy" id="29290"/>
    <lineage>
        <taxon>Bacteria</taxon>
        <taxon>Pseudomonadati</taxon>
        <taxon>Nitrospirota</taxon>
        <taxon>Thermodesulfovibrionia</taxon>
        <taxon>Thermodesulfovibrionales</taxon>
        <taxon>Candidatus Magnetobacteriaceae</taxon>
        <taxon>Candidatus Magnetobacterium</taxon>
    </lineage>
</organism>
<comment type="caution">
    <text evidence="1">The sequence shown here is derived from an EMBL/GenBank/DDBJ whole genome shotgun (WGS) entry which is preliminary data.</text>
</comment>
<evidence type="ECO:0000313" key="1">
    <source>
        <dbReference type="EMBL" id="KJU87068.1"/>
    </source>
</evidence>
<name>A0A0F3H2A3_9BACT</name>
<accession>A0A0F3H2A3</accession>
<reference evidence="1 2" key="1">
    <citation type="submission" date="2015-02" db="EMBL/GenBank/DDBJ databases">
        <title>Single-cell genomics of uncultivated deep-branching MTB reveals a conserved set of magnetosome genes.</title>
        <authorList>
            <person name="Kolinko S."/>
            <person name="Richter M."/>
            <person name="Glockner F.O."/>
            <person name="Brachmann A."/>
            <person name="Schuler D."/>
        </authorList>
    </citation>
    <scope>NUCLEOTIDE SEQUENCE [LARGE SCALE GENOMIC DNA]</scope>
    <source>
        <strain evidence="1">TM-1</strain>
    </source>
</reference>
<dbReference type="EMBL" id="LACI01000334">
    <property type="protein sequence ID" value="KJU87068.1"/>
    <property type="molecule type" value="Genomic_DNA"/>
</dbReference>
<feature type="non-terminal residue" evidence="1">
    <location>
        <position position="78"/>
    </location>
</feature>
<gene>
    <name evidence="1" type="ORF">MBAV_000738</name>
</gene>
<dbReference type="Proteomes" id="UP000033423">
    <property type="component" value="Unassembled WGS sequence"/>
</dbReference>
<protein>
    <submittedName>
        <fullName evidence="1">Uncharacterized protein</fullName>
    </submittedName>
</protein>
<dbReference type="AlphaFoldDB" id="A0A0F3H2A3"/>
<evidence type="ECO:0000313" key="2">
    <source>
        <dbReference type="Proteomes" id="UP000033423"/>
    </source>
</evidence>